<protein>
    <submittedName>
        <fullName evidence="2">GTP-binding protein ypt5</fullName>
    </submittedName>
</protein>
<dbReference type="PRINTS" id="PR00449">
    <property type="entry name" value="RASTRNSFRMNG"/>
</dbReference>
<reference evidence="2" key="1">
    <citation type="submission" date="2016-10" db="EMBL/GenBank/DDBJ databases">
        <authorList>
            <person name="Benchimol M."/>
            <person name="Almeida L.G."/>
            <person name="Vasconcelos A.T."/>
            <person name="Perreira-Neves A."/>
            <person name="Rosa I.A."/>
            <person name="Tasca T."/>
            <person name="Bogo M.R."/>
            <person name="de Souza W."/>
        </authorList>
    </citation>
    <scope>NUCLEOTIDE SEQUENCE [LARGE SCALE GENOMIC DNA]</scope>
    <source>
        <strain evidence="2">K</strain>
    </source>
</reference>
<dbReference type="OrthoDB" id="63533at2759"/>
<sequence length="196" mass="21641">MNVSKKAPESFKIILVGDAGVGKTSIVMRFQHDIFLPDYQNTIGGSYITKIIEGENGPIGLNIWDTAGQEKYRSLVPMYTRGAAAALIIFDISDNDGFEIAKTWIAQVKQEALDDCQIFVVGNKIDKGREILEKQKEDIENFCKKSNFHFEVVSALTGEGINGLFQKVAKSIPNGRYQPTIESIAVNGQNEKSSCC</sequence>
<dbReference type="PANTHER" id="PTHR47978">
    <property type="match status" value="1"/>
</dbReference>
<dbReference type="PROSITE" id="PS51419">
    <property type="entry name" value="RAB"/>
    <property type="match status" value="1"/>
</dbReference>
<dbReference type="InterPro" id="IPR001806">
    <property type="entry name" value="Small_GTPase"/>
</dbReference>
<dbReference type="SUPFAM" id="SSF52540">
    <property type="entry name" value="P-loop containing nucleoside triphosphate hydrolases"/>
    <property type="match status" value="1"/>
</dbReference>
<evidence type="ECO:0000313" key="2">
    <source>
        <dbReference type="EMBL" id="OHT16246.1"/>
    </source>
</evidence>
<dbReference type="SMART" id="SM00175">
    <property type="entry name" value="RAB"/>
    <property type="match status" value="1"/>
</dbReference>
<dbReference type="InterPro" id="IPR005225">
    <property type="entry name" value="Small_GTP-bd"/>
</dbReference>
<dbReference type="SMART" id="SM00173">
    <property type="entry name" value="RAS"/>
    <property type="match status" value="1"/>
</dbReference>
<dbReference type="AlphaFoldDB" id="A0A1J4L2R9"/>
<keyword evidence="1" id="KW-0547">Nucleotide-binding</keyword>
<organism evidence="2 3">
    <name type="scientific">Tritrichomonas foetus</name>
    <dbReference type="NCBI Taxonomy" id="1144522"/>
    <lineage>
        <taxon>Eukaryota</taxon>
        <taxon>Metamonada</taxon>
        <taxon>Parabasalia</taxon>
        <taxon>Tritrichomonadida</taxon>
        <taxon>Tritrichomonadidae</taxon>
        <taxon>Tritrichomonas</taxon>
    </lineage>
</organism>
<dbReference type="InterPro" id="IPR027417">
    <property type="entry name" value="P-loop_NTPase"/>
</dbReference>
<proteinExistence type="predicted"/>
<dbReference type="CDD" id="cd00154">
    <property type="entry name" value="Rab"/>
    <property type="match status" value="1"/>
</dbReference>
<accession>A0A1J4L2R9</accession>
<dbReference type="VEuPathDB" id="TrichDB:TRFO_41922"/>
<comment type="caution">
    <text evidence="2">The sequence shown here is derived from an EMBL/GenBank/DDBJ whole genome shotgun (WGS) entry which is preliminary data.</text>
</comment>
<dbReference type="Gene3D" id="3.40.50.300">
    <property type="entry name" value="P-loop containing nucleotide triphosphate hydrolases"/>
    <property type="match status" value="1"/>
</dbReference>
<dbReference type="NCBIfam" id="TIGR00231">
    <property type="entry name" value="small_GTP"/>
    <property type="match status" value="1"/>
</dbReference>
<dbReference type="Pfam" id="PF00071">
    <property type="entry name" value="Ras"/>
    <property type="match status" value="1"/>
</dbReference>
<dbReference type="SMART" id="SM00176">
    <property type="entry name" value="RAN"/>
    <property type="match status" value="1"/>
</dbReference>
<dbReference type="SMART" id="SM00174">
    <property type="entry name" value="RHO"/>
    <property type="match status" value="1"/>
</dbReference>
<dbReference type="Proteomes" id="UP000179807">
    <property type="component" value="Unassembled WGS sequence"/>
</dbReference>
<dbReference type="GO" id="GO:0003924">
    <property type="term" value="F:GTPase activity"/>
    <property type="evidence" value="ECO:0007669"/>
    <property type="project" value="InterPro"/>
</dbReference>
<name>A0A1J4L2R9_9EUKA</name>
<dbReference type="FunFam" id="3.40.50.300:FF:000808">
    <property type="entry name" value="Small GTP-binding protein, putative"/>
    <property type="match status" value="1"/>
</dbReference>
<dbReference type="EMBL" id="MLAK01000127">
    <property type="protein sequence ID" value="OHT16246.1"/>
    <property type="molecule type" value="Genomic_DNA"/>
</dbReference>
<dbReference type="GeneID" id="94848752"/>
<dbReference type="GO" id="GO:0005525">
    <property type="term" value="F:GTP binding"/>
    <property type="evidence" value="ECO:0007669"/>
    <property type="project" value="InterPro"/>
</dbReference>
<dbReference type="PROSITE" id="PS51421">
    <property type="entry name" value="RAS"/>
    <property type="match status" value="1"/>
</dbReference>
<keyword evidence="3" id="KW-1185">Reference proteome</keyword>
<evidence type="ECO:0000256" key="1">
    <source>
        <dbReference type="ARBA" id="ARBA00022741"/>
    </source>
</evidence>
<gene>
    <name evidence="2" type="primary">ypt5</name>
    <name evidence="2" type="ORF">TRFO_41922</name>
</gene>
<evidence type="ECO:0000313" key="3">
    <source>
        <dbReference type="Proteomes" id="UP000179807"/>
    </source>
</evidence>
<dbReference type="RefSeq" id="XP_068369382.1">
    <property type="nucleotide sequence ID" value="XM_068514048.1"/>
</dbReference>